<proteinExistence type="predicted"/>
<gene>
    <name evidence="1" type="ORF">E1163_00210</name>
</gene>
<accession>A0ABW9RHF4</accession>
<reference evidence="1 2" key="1">
    <citation type="submission" date="2019-02" db="EMBL/GenBank/DDBJ databases">
        <authorList>
            <person name="Goldberg S.R."/>
            <person name="Haltli B.A."/>
            <person name="Correa H."/>
            <person name="Russell K.G."/>
        </authorList>
    </citation>
    <scope>NUCLEOTIDE SEQUENCE [LARGE SCALE GENOMIC DNA]</scope>
    <source>
        <strain evidence="1 2">JCM 16186</strain>
    </source>
</reference>
<evidence type="ECO:0000313" key="2">
    <source>
        <dbReference type="Proteomes" id="UP000798808"/>
    </source>
</evidence>
<dbReference type="Proteomes" id="UP000798808">
    <property type="component" value="Unassembled WGS sequence"/>
</dbReference>
<protein>
    <submittedName>
        <fullName evidence="1">Carboxypeptidase regulatory-like domain-containing protein</fullName>
    </submittedName>
</protein>
<sequence>NAVKGDKNNIGAGVQTDTLIEGKMNKVTIIIE</sequence>
<dbReference type="EMBL" id="SMLW01000107">
    <property type="protein sequence ID" value="MTI23366.1"/>
    <property type="molecule type" value="Genomic_DNA"/>
</dbReference>
<organism evidence="1 2">
    <name type="scientific">Fulvivirga kasyanovii</name>
    <dbReference type="NCBI Taxonomy" id="396812"/>
    <lineage>
        <taxon>Bacteria</taxon>
        <taxon>Pseudomonadati</taxon>
        <taxon>Bacteroidota</taxon>
        <taxon>Cytophagia</taxon>
        <taxon>Cytophagales</taxon>
        <taxon>Fulvivirgaceae</taxon>
        <taxon>Fulvivirga</taxon>
    </lineage>
</organism>
<feature type="non-terminal residue" evidence="1">
    <location>
        <position position="1"/>
    </location>
</feature>
<keyword evidence="2" id="KW-1185">Reference proteome</keyword>
<name>A0ABW9RHF4_9BACT</name>
<comment type="caution">
    <text evidence="1">The sequence shown here is derived from an EMBL/GenBank/DDBJ whole genome shotgun (WGS) entry which is preliminary data.</text>
</comment>
<evidence type="ECO:0000313" key="1">
    <source>
        <dbReference type="EMBL" id="MTI23366.1"/>
    </source>
</evidence>